<dbReference type="InterPro" id="IPR025300">
    <property type="entry name" value="BetaGal_jelly_roll_dom"/>
</dbReference>
<evidence type="ECO:0000256" key="1">
    <source>
        <dbReference type="ARBA" id="ARBA00022801"/>
    </source>
</evidence>
<feature type="compositionally biased region" description="Basic and acidic residues" evidence="3">
    <location>
        <begin position="91"/>
        <end position="104"/>
    </location>
</feature>
<keyword evidence="1 5" id="KW-0378">Hydrolase</keyword>
<dbReference type="Proteomes" id="UP000182248">
    <property type="component" value="Unassembled WGS sequence"/>
</dbReference>
<dbReference type="RefSeq" id="WP_072319162.1">
    <property type="nucleotide sequence ID" value="NZ_FPJE01000033.1"/>
</dbReference>
<dbReference type="PANTHER" id="PTHR31987">
    <property type="entry name" value="GLUTAMINASE A-RELATED"/>
    <property type="match status" value="1"/>
</dbReference>
<dbReference type="InterPro" id="IPR032515">
    <property type="entry name" value="DUF4964"/>
</dbReference>
<dbReference type="STRING" id="1150368.SAMN02927921_03927"/>
<accession>A0A1K1RSB3</accession>
<reference evidence="5 6" key="1">
    <citation type="submission" date="2016-11" db="EMBL/GenBank/DDBJ databases">
        <authorList>
            <person name="Jaros S."/>
            <person name="Januszkiewicz K."/>
            <person name="Wedrychowicz H."/>
        </authorList>
    </citation>
    <scope>NUCLEOTIDE SEQUENCE [LARGE SCALE GENOMIC DNA]</scope>
    <source>
        <strain evidence="5 6">CGMCC 1.12145</strain>
    </source>
</reference>
<evidence type="ECO:0000313" key="6">
    <source>
        <dbReference type="Proteomes" id="UP000182248"/>
    </source>
</evidence>
<keyword evidence="6" id="KW-1185">Reference proteome</keyword>
<dbReference type="Pfam" id="PF13364">
    <property type="entry name" value="BetaGal_ABD2"/>
    <property type="match status" value="1"/>
</dbReference>
<dbReference type="InterPro" id="IPR032514">
    <property type="entry name" value="GtaA_central"/>
</dbReference>
<dbReference type="Pfam" id="PF16335">
    <property type="entry name" value="GtaA_6_Hairpin"/>
    <property type="match status" value="1"/>
</dbReference>
<dbReference type="Pfam" id="PF17168">
    <property type="entry name" value="DUF5127"/>
    <property type="match status" value="1"/>
</dbReference>
<dbReference type="InterPro" id="IPR008928">
    <property type="entry name" value="6-hairpin_glycosidase_sf"/>
</dbReference>
<feature type="region of interest" description="Disordered" evidence="3">
    <location>
        <begin position="91"/>
        <end position="130"/>
    </location>
</feature>
<evidence type="ECO:0000313" key="5">
    <source>
        <dbReference type="EMBL" id="SFW74770.1"/>
    </source>
</evidence>
<dbReference type="Gene3D" id="1.50.10.10">
    <property type="match status" value="1"/>
</dbReference>
<dbReference type="PROSITE" id="PS51820">
    <property type="entry name" value="PA14"/>
    <property type="match status" value="1"/>
</dbReference>
<dbReference type="GO" id="GO:0005975">
    <property type="term" value="P:carbohydrate metabolic process"/>
    <property type="evidence" value="ECO:0007669"/>
    <property type="project" value="InterPro"/>
</dbReference>
<dbReference type="SUPFAM" id="SSF49785">
    <property type="entry name" value="Galactose-binding domain-like"/>
    <property type="match status" value="1"/>
</dbReference>
<evidence type="ECO:0000259" key="4">
    <source>
        <dbReference type="PROSITE" id="PS51820"/>
    </source>
</evidence>
<keyword evidence="2" id="KW-0326">Glycosidase</keyword>
<dbReference type="InterPro" id="IPR037524">
    <property type="entry name" value="PA14/GLEYA"/>
</dbReference>
<dbReference type="Pfam" id="PF16334">
    <property type="entry name" value="DUF4964"/>
    <property type="match status" value="1"/>
</dbReference>
<gene>
    <name evidence="5" type="ORF">SAMN02927921_03927</name>
</gene>
<dbReference type="EMBL" id="FPJE01000033">
    <property type="protein sequence ID" value="SFW74770.1"/>
    <property type="molecule type" value="Genomic_DNA"/>
</dbReference>
<dbReference type="InterPro" id="IPR008979">
    <property type="entry name" value="Galactose-bd-like_sf"/>
</dbReference>
<dbReference type="InterPro" id="IPR052743">
    <property type="entry name" value="Glutaminase_GtaA"/>
</dbReference>
<organism evidence="5 6">
    <name type="scientific">Sinomicrobium oceani</name>
    <dbReference type="NCBI Taxonomy" id="1150368"/>
    <lineage>
        <taxon>Bacteria</taxon>
        <taxon>Pseudomonadati</taxon>
        <taxon>Bacteroidota</taxon>
        <taxon>Flavobacteriia</taxon>
        <taxon>Flavobacteriales</taxon>
        <taxon>Flavobacteriaceae</taxon>
        <taxon>Sinomicrobium</taxon>
    </lineage>
</organism>
<dbReference type="InterPro" id="IPR012341">
    <property type="entry name" value="6hp_glycosidase-like_sf"/>
</dbReference>
<dbReference type="Gene3D" id="2.60.120.260">
    <property type="entry name" value="Galactose-binding domain-like"/>
    <property type="match status" value="1"/>
</dbReference>
<evidence type="ECO:0000256" key="2">
    <source>
        <dbReference type="ARBA" id="ARBA00023295"/>
    </source>
</evidence>
<dbReference type="InterPro" id="IPR033433">
    <property type="entry name" value="GtaA_N"/>
</dbReference>
<dbReference type="AlphaFoldDB" id="A0A1K1RSB3"/>
<feature type="domain" description="PA14" evidence="4">
    <location>
        <begin position="88"/>
        <end position="276"/>
    </location>
</feature>
<dbReference type="SUPFAM" id="SSF48208">
    <property type="entry name" value="Six-hairpin glycosidases"/>
    <property type="match status" value="1"/>
</dbReference>
<proteinExistence type="predicted"/>
<evidence type="ECO:0000256" key="3">
    <source>
        <dbReference type="SAM" id="MobiDB-lite"/>
    </source>
</evidence>
<protein>
    <submittedName>
        <fullName evidence="5">Glycosyl hydrolases family 2, sugar binding domain</fullName>
    </submittedName>
</protein>
<dbReference type="OrthoDB" id="9812332at2"/>
<sequence length="815" mass="91809">MKKTLQLLCSVILFQVSFGQERQAPAYPLITHDPYFSIWSFTDEINASPTTHWTGTDQTLLGLIKVDGKTYRFLGKEGVKYSDIVPASDSEDYRARSTESDPGKGWEQPGYDDSGWESSAAPFGDNEQAGTSWKSEDLWYRRTFDIPEKITGNMLLKLRHDDNVKVYINGKPVYQCECWNNEYKYYEIPERVQKSLKSQGNVLAIHVRNTAGGQWLDAGIVQKTEPEEKALEAKQKSVDISATQTSYTLECGPVNVDLTFTSPLLMDDLELFARPVSYISVKTTPTDGKPHNVQVYFGASSTIAANVPGQLMTTEEQATDHLSLLRAGTVEQPVLEKKGDDLRIDWGYMYVAAPKSAGTVQYVLPETEATENFMTGSKTSGIIKEGKQLMLNTVFPEEKISTTKEHLIMLGYDDIYSIQYFGKNLRPWWNKDGNSTIGKELEKAYVQYQEVVEKCKMFDTGLRGKARAAGGEAYAKICEIGYRQSIAAHKLVESPDGELLFLSKENYSNGCINTVDVTYPSAPLYLLYNPRLMEGMLTGIFYYSESGRYKEPFPAHDIGTYPKANGVVYGEPMPVEESGNMIILTAAIARAEGNAEYAKKHWESLTTWAGYLADKGFDPGNQLCTDDFAGHLARNANLSVKAIVALGCYGYLAGELGHEDIARKYTAMAREMTGKWQELADAGDHYALTFDDSATWSQKYNLVWDKVMDLRLFPEEVYRKEIAFYLKNQNKYGLPLDSRSDYTKSDWILWTATLTESETEFRKLVDPVYLFAKESKDRVPMSDWHFTSSGDVRGFQARSVVGGYFIKLLEEAWKK</sequence>
<dbReference type="GO" id="GO:0004553">
    <property type="term" value="F:hydrolase activity, hydrolyzing O-glycosyl compounds"/>
    <property type="evidence" value="ECO:0007669"/>
    <property type="project" value="UniProtKB-ARBA"/>
</dbReference>
<dbReference type="PANTHER" id="PTHR31987:SF1">
    <property type="entry name" value="GLUTAMINASE A"/>
    <property type="match status" value="1"/>
</dbReference>
<name>A0A1K1RSB3_9FLAO</name>